<name>A0ABP9Z248_9FUNG</name>
<gene>
    <name evidence="1" type="ORF">MFLAVUS_006653</name>
</gene>
<sequence>MFDGTIDTLGELQVRTGALINATEEEKKKIHPGCSEKSIKEVAWMVTPPSSTMEGICEENISSSVAPPQCITNTVRDKVEETTAVSVFREVTFSPVEGEKAGTIVPKIIKTIQLI</sequence>
<dbReference type="EMBL" id="BAABUK010000016">
    <property type="protein sequence ID" value="GAA5813179.1"/>
    <property type="molecule type" value="Genomic_DNA"/>
</dbReference>
<accession>A0ABP9Z248</accession>
<evidence type="ECO:0000313" key="2">
    <source>
        <dbReference type="Proteomes" id="UP001473302"/>
    </source>
</evidence>
<reference evidence="1 2" key="1">
    <citation type="submission" date="2024-04" db="EMBL/GenBank/DDBJ databases">
        <title>genome sequences of Mucor flavus KT1a and Helicostylum pulchrum KT1b strains isolated from the surface of a dry-aged beef.</title>
        <authorList>
            <person name="Toyotome T."/>
            <person name="Hosono M."/>
            <person name="Torimaru M."/>
            <person name="Fukuda K."/>
            <person name="Mikami N."/>
        </authorList>
    </citation>
    <scope>NUCLEOTIDE SEQUENCE [LARGE SCALE GENOMIC DNA]</scope>
    <source>
        <strain evidence="1 2">KT1a</strain>
    </source>
</reference>
<organism evidence="1 2">
    <name type="scientific">Mucor flavus</name>
    <dbReference type="NCBI Taxonomy" id="439312"/>
    <lineage>
        <taxon>Eukaryota</taxon>
        <taxon>Fungi</taxon>
        <taxon>Fungi incertae sedis</taxon>
        <taxon>Mucoromycota</taxon>
        <taxon>Mucoromycotina</taxon>
        <taxon>Mucoromycetes</taxon>
        <taxon>Mucorales</taxon>
        <taxon>Mucorineae</taxon>
        <taxon>Mucoraceae</taxon>
        <taxon>Mucor</taxon>
    </lineage>
</organism>
<proteinExistence type="predicted"/>
<keyword evidence="2" id="KW-1185">Reference proteome</keyword>
<protein>
    <submittedName>
        <fullName evidence="1">Uncharacterized protein</fullName>
    </submittedName>
</protein>
<evidence type="ECO:0000313" key="1">
    <source>
        <dbReference type="EMBL" id="GAA5813179.1"/>
    </source>
</evidence>
<dbReference type="Proteomes" id="UP001473302">
    <property type="component" value="Unassembled WGS sequence"/>
</dbReference>
<comment type="caution">
    <text evidence="1">The sequence shown here is derived from an EMBL/GenBank/DDBJ whole genome shotgun (WGS) entry which is preliminary data.</text>
</comment>